<dbReference type="OrthoDB" id="4611802at2759"/>
<reference evidence="2 3" key="1">
    <citation type="journal article" date="2015" name="Genome Announc.">
        <title>Draft Genome Sequence and Gene Annotation of the Entomopathogenic Fungus Verticillium hemipterigenum.</title>
        <authorList>
            <person name="Horn F."/>
            <person name="Habel A."/>
            <person name="Scharf D.H."/>
            <person name="Dworschak J."/>
            <person name="Brakhage A.A."/>
            <person name="Guthke R."/>
            <person name="Hertweck C."/>
            <person name="Linde J."/>
        </authorList>
    </citation>
    <scope>NUCLEOTIDE SEQUENCE [LARGE SCALE GENOMIC DNA]</scope>
</reference>
<keyword evidence="1" id="KW-0732">Signal</keyword>
<name>A0A0A1T3A5_9HYPO</name>
<keyword evidence="3" id="KW-1185">Reference proteome</keyword>
<sequence length="83" mass="8784">MKTFTVTVLALAAAAVATPTTPIPKCKPGTYRCQDNSQTHGPGWGVCDVSGNWVYGGDCPPQTVCLFNHVNGSPYCVPPGFHF</sequence>
<evidence type="ECO:0008006" key="4">
    <source>
        <dbReference type="Google" id="ProtNLM"/>
    </source>
</evidence>
<dbReference type="Proteomes" id="UP000039046">
    <property type="component" value="Unassembled WGS sequence"/>
</dbReference>
<accession>A0A0A1T3A5</accession>
<dbReference type="EMBL" id="CDHN01000001">
    <property type="protein sequence ID" value="CEJ79829.1"/>
    <property type="molecule type" value="Genomic_DNA"/>
</dbReference>
<feature type="chain" id="PRO_5001989803" description="CBM1 domain-containing protein" evidence="1">
    <location>
        <begin position="18"/>
        <end position="83"/>
    </location>
</feature>
<dbReference type="AlphaFoldDB" id="A0A0A1T3A5"/>
<protein>
    <recommendedName>
        <fullName evidence="4">CBM1 domain-containing protein</fullName>
    </recommendedName>
</protein>
<evidence type="ECO:0000313" key="3">
    <source>
        <dbReference type="Proteomes" id="UP000039046"/>
    </source>
</evidence>
<evidence type="ECO:0000313" key="2">
    <source>
        <dbReference type="EMBL" id="CEJ79829.1"/>
    </source>
</evidence>
<evidence type="ECO:0000256" key="1">
    <source>
        <dbReference type="SAM" id="SignalP"/>
    </source>
</evidence>
<dbReference type="HOGENOM" id="CLU_186261_0_0_1"/>
<organism evidence="2 3">
    <name type="scientific">[Torrubiella] hemipterigena</name>
    <dbReference type="NCBI Taxonomy" id="1531966"/>
    <lineage>
        <taxon>Eukaryota</taxon>
        <taxon>Fungi</taxon>
        <taxon>Dikarya</taxon>
        <taxon>Ascomycota</taxon>
        <taxon>Pezizomycotina</taxon>
        <taxon>Sordariomycetes</taxon>
        <taxon>Hypocreomycetidae</taxon>
        <taxon>Hypocreales</taxon>
        <taxon>Clavicipitaceae</taxon>
        <taxon>Clavicipitaceae incertae sedis</taxon>
        <taxon>'Torrubiella' clade</taxon>
    </lineage>
</organism>
<proteinExistence type="predicted"/>
<gene>
    <name evidence="2" type="ORF">VHEMI00046</name>
</gene>
<feature type="signal peptide" evidence="1">
    <location>
        <begin position="1"/>
        <end position="17"/>
    </location>
</feature>